<reference evidence="1 2" key="1">
    <citation type="submission" date="2018-05" db="EMBL/GenBank/DDBJ databases">
        <title>Comparative genomic sequence analysis between strain HN4 and CCM 8460T (Falsochrobactrum ovis) will provide more evidence to prove that HN4 is a new species of Falsochrobactrum.</title>
        <authorList>
            <person name="Lyu W."/>
            <person name="Sun L."/>
            <person name="Yao L."/>
        </authorList>
    </citation>
    <scope>NUCLEOTIDE SEQUENCE [LARGE SCALE GENOMIC DNA]</scope>
    <source>
        <strain evidence="1 2">HN4</strain>
    </source>
</reference>
<sequence>MFPDVNHIHDCAQPSAPVHGMSLRDYFAGQALAGWPVTDHGPDLASKCYALADAMLAARGH</sequence>
<dbReference type="Proteomes" id="UP000245865">
    <property type="component" value="Unassembled WGS sequence"/>
</dbReference>
<name>A0A316JAT8_9HYPH</name>
<accession>A0A316JAT8</accession>
<organism evidence="1 2">
    <name type="scientific">Falsochrobactrum shanghaiense</name>
    <dbReference type="NCBI Taxonomy" id="2201899"/>
    <lineage>
        <taxon>Bacteria</taxon>
        <taxon>Pseudomonadati</taxon>
        <taxon>Pseudomonadota</taxon>
        <taxon>Alphaproteobacteria</taxon>
        <taxon>Hyphomicrobiales</taxon>
        <taxon>Brucellaceae</taxon>
        <taxon>Falsochrobactrum</taxon>
    </lineage>
</organism>
<comment type="caution">
    <text evidence="1">The sequence shown here is derived from an EMBL/GenBank/DDBJ whole genome shotgun (WGS) entry which is preliminary data.</text>
</comment>
<proteinExistence type="predicted"/>
<dbReference type="AlphaFoldDB" id="A0A316JAT8"/>
<evidence type="ECO:0000313" key="2">
    <source>
        <dbReference type="Proteomes" id="UP000245865"/>
    </source>
</evidence>
<dbReference type="OrthoDB" id="8404447at2"/>
<gene>
    <name evidence="1" type="ORF">DKP76_06995</name>
</gene>
<protein>
    <submittedName>
        <fullName evidence="1">Uncharacterized protein</fullName>
    </submittedName>
</protein>
<keyword evidence="2" id="KW-1185">Reference proteome</keyword>
<dbReference type="EMBL" id="QGDB01000002">
    <property type="protein sequence ID" value="PWL18992.1"/>
    <property type="molecule type" value="Genomic_DNA"/>
</dbReference>
<evidence type="ECO:0000313" key="1">
    <source>
        <dbReference type="EMBL" id="PWL18992.1"/>
    </source>
</evidence>